<sequence>MLEFVYAVPRRALFPTCYPHGLVPFGSDGDPRANGGYDLESFRATVSQHGFFAQRDRAELDPDLKQVIPYTLVFGRDEAHGIRILCLRRTKAGGDARLHDKLSIGVGGHVEPPDAIAADGGDRDPIAEGSRRELAEELFLPECGPPRPVGMINDDTNPVGAVHVGLVQVLEVDDPTRIAVREQDVLVGELRTPDELRAMRDAGANFESWSAQMLDRLDELIPEYASGAASTAAR</sequence>
<dbReference type="SUPFAM" id="SSF55811">
    <property type="entry name" value="Nudix"/>
    <property type="match status" value="1"/>
</dbReference>
<name>A0A518BJ17_9BACT</name>
<protein>
    <recommendedName>
        <fullName evidence="3">Nudix hydrolase domain-containing protein</fullName>
    </recommendedName>
</protein>
<dbReference type="RefSeq" id="WP_145064776.1">
    <property type="nucleotide sequence ID" value="NZ_CP036287.1"/>
</dbReference>
<reference evidence="1 2" key="1">
    <citation type="submission" date="2019-02" db="EMBL/GenBank/DDBJ databases">
        <title>Deep-cultivation of Planctomycetes and their phenomic and genomic characterization uncovers novel biology.</title>
        <authorList>
            <person name="Wiegand S."/>
            <person name="Jogler M."/>
            <person name="Boedeker C."/>
            <person name="Pinto D."/>
            <person name="Vollmers J."/>
            <person name="Rivas-Marin E."/>
            <person name="Kohn T."/>
            <person name="Peeters S.H."/>
            <person name="Heuer A."/>
            <person name="Rast P."/>
            <person name="Oberbeckmann S."/>
            <person name="Bunk B."/>
            <person name="Jeske O."/>
            <person name="Meyerdierks A."/>
            <person name="Storesund J.E."/>
            <person name="Kallscheuer N."/>
            <person name="Luecker S."/>
            <person name="Lage O.M."/>
            <person name="Pohl T."/>
            <person name="Merkel B.J."/>
            <person name="Hornburger P."/>
            <person name="Mueller R.-W."/>
            <person name="Bruemmer F."/>
            <person name="Labrenz M."/>
            <person name="Spormann A.M."/>
            <person name="Op den Camp H."/>
            <person name="Overmann J."/>
            <person name="Amann R."/>
            <person name="Jetten M.S.M."/>
            <person name="Mascher T."/>
            <person name="Medema M.H."/>
            <person name="Devos D.P."/>
            <person name="Kaster A.-K."/>
            <person name="Ovreas L."/>
            <person name="Rohde M."/>
            <person name="Galperin M.Y."/>
            <person name="Jogler C."/>
        </authorList>
    </citation>
    <scope>NUCLEOTIDE SEQUENCE [LARGE SCALE GENOMIC DNA]</scope>
    <source>
        <strain evidence="1 2">Pla133</strain>
    </source>
</reference>
<keyword evidence="2" id="KW-1185">Reference proteome</keyword>
<evidence type="ECO:0000313" key="2">
    <source>
        <dbReference type="Proteomes" id="UP000316921"/>
    </source>
</evidence>
<dbReference type="EMBL" id="CP036287">
    <property type="protein sequence ID" value="QDU66981.1"/>
    <property type="molecule type" value="Genomic_DNA"/>
</dbReference>
<evidence type="ECO:0008006" key="3">
    <source>
        <dbReference type="Google" id="ProtNLM"/>
    </source>
</evidence>
<accession>A0A518BJ17</accession>
<evidence type="ECO:0000313" key="1">
    <source>
        <dbReference type="EMBL" id="QDU66981.1"/>
    </source>
</evidence>
<dbReference type="Proteomes" id="UP000316921">
    <property type="component" value="Chromosome"/>
</dbReference>
<gene>
    <name evidence="1" type="ORF">Pla133_20570</name>
</gene>
<proteinExistence type="predicted"/>
<dbReference type="KEGG" id="pbap:Pla133_20570"/>
<dbReference type="InterPro" id="IPR015797">
    <property type="entry name" value="NUDIX_hydrolase-like_dom_sf"/>
</dbReference>
<dbReference type="Gene3D" id="3.90.79.10">
    <property type="entry name" value="Nucleoside Triphosphate Pyrophosphohydrolase"/>
    <property type="match status" value="1"/>
</dbReference>
<dbReference type="AlphaFoldDB" id="A0A518BJ17"/>
<organism evidence="1 2">
    <name type="scientific">Engelhardtia mirabilis</name>
    <dbReference type="NCBI Taxonomy" id="2528011"/>
    <lineage>
        <taxon>Bacteria</taxon>
        <taxon>Pseudomonadati</taxon>
        <taxon>Planctomycetota</taxon>
        <taxon>Planctomycetia</taxon>
        <taxon>Planctomycetia incertae sedis</taxon>
        <taxon>Engelhardtia</taxon>
    </lineage>
</organism>